<feature type="transmembrane region" description="Helical" evidence="3">
    <location>
        <begin position="108"/>
        <end position="126"/>
    </location>
</feature>
<dbReference type="Proteomes" id="UP000032221">
    <property type="component" value="Unassembled WGS sequence"/>
</dbReference>
<feature type="transmembrane region" description="Helical" evidence="3">
    <location>
        <begin position="20"/>
        <end position="40"/>
    </location>
</feature>
<dbReference type="AlphaFoldDB" id="A0A0D1JYI3"/>
<reference evidence="4 5" key="1">
    <citation type="submission" date="2015-01" db="EMBL/GenBank/DDBJ databases">
        <title>Genome sequence of Mycobacterium llatzerense and Mycobacterium immunogenum recovered from brain abscess.</title>
        <authorList>
            <person name="Greninger A.L."/>
            <person name="Langelier C."/>
            <person name="Cunningham G."/>
            <person name="Chiu C.Y."/>
            <person name="Miller S."/>
        </authorList>
    </citation>
    <scope>NUCLEOTIDE SEQUENCE [LARGE SCALE GENOMIC DNA]</scope>
    <source>
        <strain evidence="4 5">CLUC14</strain>
    </source>
</reference>
<dbReference type="PATRIC" id="fig|280871.6.peg.1473"/>
<dbReference type="Pfam" id="PF00756">
    <property type="entry name" value="Esterase"/>
    <property type="match status" value="1"/>
</dbReference>
<dbReference type="PANTHER" id="PTHR48098:SF1">
    <property type="entry name" value="DIACYLGLYCEROL ACYLTRANSFERASE_MYCOLYLTRANSFERASE AG85A"/>
    <property type="match status" value="1"/>
</dbReference>
<dbReference type="Gene3D" id="3.40.50.1820">
    <property type="entry name" value="alpha/beta hydrolase"/>
    <property type="match status" value="1"/>
</dbReference>
<evidence type="ECO:0000313" key="4">
    <source>
        <dbReference type="EMBL" id="KIU17679.1"/>
    </source>
</evidence>
<feature type="transmembrane region" description="Helical" evidence="3">
    <location>
        <begin position="47"/>
        <end position="70"/>
    </location>
</feature>
<protein>
    <recommendedName>
        <fullName evidence="6">Esterase</fullName>
    </recommendedName>
</protein>
<evidence type="ECO:0008006" key="6">
    <source>
        <dbReference type="Google" id="ProtNLM"/>
    </source>
</evidence>
<dbReference type="InterPro" id="IPR029058">
    <property type="entry name" value="AB_hydrolase_fold"/>
</dbReference>
<gene>
    <name evidence="4" type="ORF">TL10_07110</name>
</gene>
<dbReference type="InterPro" id="IPR000801">
    <property type="entry name" value="Esterase-like"/>
</dbReference>
<comment type="caution">
    <text evidence="4">The sequence shown here is derived from an EMBL/GenBank/DDBJ whole genome shotgun (WGS) entry which is preliminary data.</text>
</comment>
<dbReference type="STRING" id="280871.TL10_07110"/>
<keyword evidence="3" id="KW-0812">Transmembrane</keyword>
<evidence type="ECO:0000313" key="5">
    <source>
        <dbReference type="Proteomes" id="UP000032221"/>
    </source>
</evidence>
<keyword evidence="3" id="KW-1133">Transmembrane helix</keyword>
<keyword evidence="3" id="KW-0472">Membrane</keyword>
<evidence type="ECO:0000256" key="1">
    <source>
        <dbReference type="ARBA" id="ARBA00004613"/>
    </source>
</evidence>
<keyword evidence="2" id="KW-0964">Secreted</keyword>
<evidence type="ECO:0000256" key="2">
    <source>
        <dbReference type="ARBA" id="ARBA00022525"/>
    </source>
</evidence>
<organism evidence="4 5">
    <name type="scientific">Mycolicibacterium llatzerense</name>
    <dbReference type="NCBI Taxonomy" id="280871"/>
    <lineage>
        <taxon>Bacteria</taxon>
        <taxon>Bacillati</taxon>
        <taxon>Actinomycetota</taxon>
        <taxon>Actinomycetes</taxon>
        <taxon>Mycobacteriales</taxon>
        <taxon>Mycobacteriaceae</taxon>
        <taxon>Mycolicibacterium</taxon>
    </lineage>
</organism>
<dbReference type="InterPro" id="IPR050583">
    <property type="entry name" value="Mycobacterial_A85_antigen"/>
</dbReference>
<dbReference type="SUPFAM" id="SSF53474">
    <property type="entry name" value="alpha/beta-Hydrolases"/>
    <property type="match status" value="1"/>
</dbReference>
<dbReference type="PANTHER" id="PTHR48098">
    <property type="entry name" value="ENTEROCHELIN ESTERASE-RELATED"/>
    <property type="match status" value="1"/>
</dbReference>
<feature type="transmembrane region" description="Helical" evidence="3">
    <location>
        <begin position="82"/>
        <end position="101"/>
    </location>
</feature>
<dbReference type="GO" id="GO:0016747">
    <property type="term" value="F:acyltransferase activity, transferring groups other than amino-acyl groups"/>
    <property type="evidence" value="ECO:0007669"/>
    <property type="project" value="TreeGrafter"/>
</dbReference>
<proteinExistence type="predicted"/>
<comment type="subcellular location">
    <subcellularLocation>
        <location evidence="1">Secreted</location>
    </subcellularLocation>
</comment>
<dbReference type="EMBL" id="JXST01000007">
    <property type="protein sequence ID" value="KIU17679.1"/>
    <property type="molecule type" value="Genomic_DNA"/>
</dbReference>
<accession>A0A0D1JYI3</accession>
<evidence type="ECO:0000256" key="3">
    <source>
        <dbReference type="SAM" id="Phobius"/>
    </source>
</evidence>
<name>A0A0D1JYI3_9MYCO</name>
<sequence length="439" mass="46260">MAVRSVAGVILDLSLLSGPFAAVLQVVAIGAGAWLLWRVCRSAPATVLGVCVIAAAALTVGLVFVVRYVWYLFPDQLEPTVYGWLATAMLALTLVVAGMVIDRRWQQAALRTAAAVLVIAGCANQINRTFEAYPALRDVFGIASDVEVPFADLSRPTTGYRAGRPVEMHWQPRLLPAGQGQLATVRIPAATSGFAARPAEIYFPPAYFADPRPALPVIVLISGQPGGPRDWITAGQLKSIMDRFAAEHRGLAPVAIVADATGSRFANPLCLDSRLGNAATYLGVDLPAWVKNNLAVDTDPSGWAVAGFSYGGTCALQLATNYPRVYPTFVDIAGDTEPTLVDRRSTVEAAFGGDAAAFARVNPLDLLRTRTYPGSAGAIAAGAGDDESRTAARAVLQATRTAALDTHYTQVPGSHDWGAARAALASELPWLAARIGLIA</sequence>
<keyword evidence="5" id="KW-1185">Reference proteome</keyword>
<dbReference type="GO" id="GO:0005576">
    <property type="term" value="C:extracellular region"/>
    <property type="evidence" value="ECO:0007669"/>
    <property type="project" value="UniProtKB-SubCell"/>
</dbReference>